<dbReference type="SUPFAM" id="SSF52540">
    <property type="entry name" value="P-loop containing nucleoside triphosphate hydrolases"/>
    <property type="match status" value="1"/>
</dbReference>
<proteinExistence type="predicted"/>
<keyword evidence="2" id="KW-1185">Reference proteome</keyword>
<reference evidence="1 2" key="1">
    <citation type="submission" date="2019-04" db="EMBL/GenBank/DDBJ databases">
        <title>Draft genome sequence of Gemmobacter aestuarii sp. nov.</title>
        <authorList>
            <person name="Hameed A."/>
            <person name="Lin S.-Y."/>
            <person name="Shahina M."/>
            <person name="Lai W.-A."/>
            <person name="Young C.-C."/>
        </authorList>
    </citation>
    <scope>NUCLEOTIDE SEQUENCE [LARGE SCALE GENOMIC DNA]</scope>
    <source>
        <strain evidence="1 2">CC-PW-75</strain>
    </source>
</reference>
<dbReference type="AlphaFoldDB" id="A0A4S3MKX0"/>
<dbReference type="EMBL" id="SSND01000003">
    <property type="protein sequence ID" value="THD82848.1"/>
    <property type="molecule type" value="Genomic_DNA"/>
</dbReference>
<dbReference type="Gene3D" id="3.40.50.300">
    <property type="entry name" value="P-loop containing nucleotide triphosphate hydrolases"/>
    <property type="match status" value="1"/>
</dbReference>
<evidence type="ECO:0000313" key="2">
    <source>
        <dbReference type="Proteomes" id="UP000309450"/>
    </source>
</evidence>
<dbReference type="InterPro" id="IPR027417">
    <property type="entry name" value="P-loop_NTPase"/>
</dbReference>
<evidence type="ECO:0000313" key="1">
    <source>
        <dbReference type="EMBL" id="THD82848.1"/>
    </source>
</evidence>
<name>A0A4S3MKX0_9RHOB</name>
<gene>
    <name evidence="1" type="ORF">E7811_11860</name>
</gene>
<accession>A0A4S3MKX0</accession>
<organism evidence="1 2">
    <name type="scientific">Aliigemmobacter aestuarii</name>
    <dbReference type="NCBI Taxonomy" id="1445661"/>
    <lineage>
        <taxon>Bacteria</taxon>
        <taxon>Pseudomonadati</taxon>
        <taxon>Pseudomonadota</taxon>
        <taxon>Alphaproteobacteria</taxon>
        <taxon>Rhodobacterales</taxon>
        <taxon>Paracoccaceae</taxon>
        <taxon>Aliigemmobacter</taxon>
    </lineage>
</organism>
<dbReference type="Proteomes" id="UP000309450">
    <property type="component" value="Unassembled WGS sequence"/>
</dbReference>
<comment type="caution">
    <text evidence="1">The sequence shown here is derived from an EMBL/GenBank/DDBJ whole genome shotgun (WGS) entry which is preliminary data.</text>
</comment>
<sequence>MFRKRGLRSDRLQSLAREAMDRSRLGINFLQSASERVGLYGCFSFASENPELFDHLMRTVRHDQARLLWNMDMLAQLHFVRTHIDPDQIVLVDEGLLHRGIASYIDQGVSDEFRDFLDCVTDEFVTIIFDAPIKVCMDRAAARPKGMPLLFRDLSPLAREGMFHRFSEMIEVAAATRIERGDTVLRIDTTQPANLSAWEMARAVQIAAMTARKQAESPEIAARRLPARS</sequence>
<protein>
    <submittedName>
        <fullName evidence="1">Uncharacterized protein</fullName>
    </submittedName>
</protein>